<dbReference type="RefSeq" id="WP_093098357.1">
    <property type="nucleotide sequence ID" value="NZ_LT906468.1"/>
</dbReference>
<dbReference type="Gene3D" id="3.40.50.300">
    <property type="entry name" value="P-loop containing nucleotide triphosphate hydrolases"/>
    <property type="match status" value="2"/>
</dbReference>
<protein>
    <recommendedName>
        <fullName evidence="11">ATP-dependent DNA helicase RecQ</fullName>
        <ecNumber evidence="10">5.6.2.4</ecNumber>
    </recommendedName>
    <alternativeName>
        <fullName evidence="12">DNA 3'-5' helicase RecQ</fullName>
    </alternativeName>
</protein>
<dbReference type="EMBL" id="LT906468">
    <property type="protein sequence ID" value="SNV54373.1"/>
    <property type="molecule type" value="Genomic_DNA"/>
</dbReference>
<dbReference type="SMART" id="SM00487">
    <property type="entry name" value="DEXDc"/>
    <property type="match status" value="1"/>
</dbReference>
<dbReference type="InterPro" id="IPR004589">
    <property type="entry name" value="DNA_helicase_ATP-dep_RecQ"/>
</dbReference>
<dbReference type="GO" id="GO:0006310">
    <property type="term" value="P:DNA recombination"/>
    <property type="evidence" value="ECO:0007669"/>
    <property type="project" value="InterPro"/>
</dbReference>
<evidence type="ECO:0000256" key="11">
    <source>
        <dbReference type="ARBA" id="ARBA00044535"/>
    </source>
</evidence>
<dbReference type="GO" id="GO:0003677">
    <property type="term" value="F:DNA binding"/>
    <property type="evidence" value="ECO:0007669"/>
    <property type="project" value="UniProtKB-KW"/>
</dbReference>
<evidence type="ECO:0000259" key="14">
    <source>
        <dbReference type="PROSITE" id="PS51194"/>
    </source>
</evidence>
<comment type="catalytic activity">
    <reaction evidence="9">
        <text>Couples ATP hydrolysis with the unwinding of duplex DNA by translocating in the 3'-5' direction.</text>
        <dbReference type="EC" id="5.6.2.4"/>
    </reaction>
</comment>
<dbReference type="Pfam" id="PF16124">
    <property type="entry name" value="RecQ_Zn_bind"/>
    <property type="match status" value="1"/>
</dbReference>
<evidence type="ECO:0000256" key="5">
    <source>
        <dbReference type="ARBA" id="ARBA00022806"/>
    </source>
</evidence>
<comment type="similarity">
    <text evidence="1">Belongs to the helicase family. RecQ subfamily.</text>
</comment>
<organism evidence="15 16">
    <name type="scientific">Sphingobacterium mizutaii</name>
    <dbReference type="NCBI Taxonomy" id="1010"/>
    <lineage>
        <taxon>Bacteria</taxon>
        <taxon>Pseudomonadati</taxon>
        <taxon>Bacteroidota</taxon>
        <taxon>Sphingobacteriia</taxon>
        <taxon>Sphingobacteriales</taxon>
        <taxon>Sphingobacteriaceae</taxon>
        <taxon>Sphingobacterium</taxon>
    </lineage>
</organism>
<dbReference type="PROSITE" id="PS51192">
    <property type="entry name" value="HELICASE_ATP_BIND_1"/>
    <property type="match status" value="1"/>
</dbReference>
<feature type="domain" description="Helicase ATP-binding" evidence="13">
    <location>
        <begin position="33"/>
        <end position="201"/>
    </location>
</feature>
<dbReference type="AlphaFoldDB" id="A0AAJ4XDC8"/>
<dbReference type="GO" id="GO:0043138">
    <property type="term" value="F:3'-5' DNA helicase activity"/>
    <property type="evidence" value="ECO:0007669"/>
    <property type="project" value="UniProtKB-EC"/>
</dbReference>
<dbReference type="GO" id="GO:0009378">
    <property type="term" value="F:four-way junction helicase activity"/>
    <property type="evidence" value="ECO:0007669"/>
    <property type="project" value="TreeGrafter"/>
</dbReference>
<dbReference type="GO" id="GO:0043590">
    <property type="term" value="C:bacterial nucleoid"/>
    <property type="evidence" value="ECO:0007669"/>
    <property type="project" value="TreeGrafter"/>
</dbReference>
<evidence type="ECO:0000256" key="8">
    <source>
        <dbReference type="ARBA" id="ARBA00023235"/>
    </source>
</evidence>
<evidence type="ECO:0000256" key="1">
    <source>
        <dbReference type="ARBA" id="ARBA00005446"/>
    </source>
</evidence>
<dbReference type="GO" id="GO:0030894">
    <property type="term" value="C:replisome"/>
    <property type="evidence" value="ECO:0007669"/>
    <property type="project" value="TreeGrafter"/>
</dbReference>
<dbReference type="GO" id="GO:0005524">
    <property type="term" value="F:ATP binding"/>
    <property type="evidence" value="ECO:0007669"/>
    <property type="project" value="UniProtKB-KW"/>
</dbReference>
<accession>A0AAJ4XDC8</accession>
<evidence type="ECO:0000256" key="6">
    <source>
        <dbReference type="ARBA" id="ARBA00022840"/>
    </source>
</evidence>
<keyword evidence="4 15" id="KW-0378">Hydrolase</keyword>
<dbReference type="GO" id="GO:0006281">
    <property type="term" value="P:DNA repair"/>
    <property type="evidence" value="ECO:0007669"/>
    <property type="project" value="TreeGrafter"/>
</dbReference>
<gene>
    <name evidence="15" type="primary">recQ_2</name>
    <name evidence="15" type="ORF">SAMEA4412673_03075</name>
</gene>
<dbReference type="PROSITE" id="PS51194">
    <property type="entry name" value="HELICASE_CTER"/>
    <property type="match status" value="1"/>
</dbReference>
<evidence type="ECO:0000259" key="13">
    <source>
        <dbReference type="PROSITE" id="PS51192"/>
    </source>
</evidence>
<keyword evidence="2" id="KW-0479">Metal-binding</keyword>
<evidence type="ECO:0000256" key="9">
    <source>
        <dbReference type="ARBA" id="ARBA00034617"/>
    </source>
</evidence>
<dbReference type="Pfam" id="PF00270">
    <property type="entry name" value="DEAD"/>
    <property type="match status" value="1"/>
</dbReference>
<reference evidence="15 16" key="1">
    <citation type="submission" date="2017-06" db="EMBL/GenBank/DDBJ databases">
        <authorList>
            <consortium name="Pathogen Informatics"/>
        </authorList>
    </citation>
    <scope>NUCLEOTIDE SEQUENCE [LARGE SCALE GENOMIC DNA]</scope>
    <source>
        <strain evidence="15 16">NCTC12149</strain>
    </source>
</reference>
<keyword evidence="8" id="KW-0413">Isomerase</keyword>
<feature type="domain" description="Helicase C-terminal" evidence="14">
    <location>
        <begin position="225"/>
        <end position="371"/>
    </location>
</feature>
<dbReference type="PANTHER" id="PTHR13710:SF105">
    <property type="entry name" value="ATP-DEPENDENT DNA HELICASE Q1"/>
    <property type="match status" value="1"/>
</dbReference>
<keyword evidence="5 15" id="KW-0347">Helicase</keyword>
<dbReference type="EC" id="5.6.2.4" evidence="10"/>
<keyword evidence="3" id="KW-0547">Nucleotide-binding</keyword>
<evidence type="ECO:0000313" key="16">
    <source>
        <dbReference type="Proteomes" id="UP000215355"/>
    </source>
</evidence>
<evidence type="ECO:0000256" key="2">
    <source>
        <dbReference type="ARBA" id="ARBA00022723"/>
    </source>
</evidence>
<dbReference type="KEGG" id="smiz:4412673_03075"/>
<evidence type="ECO:0000256" key="7">
    <source>
        <dbReference type="ARBA" id="ARBA00023125"/>
    </source>
</evidence>
<sequence>MFGRVITMEKTSLSILKEYWGYDKFRPLQEEIIHEILLGNDTLALMPTGGGKSICFQVPAMLQEGICIVISPLIALMKDQVENLRKRSISAIAIYSGMSHREVDIALDNCIFGNIKFLYLAPERLYNDMVQERIRHMKVNLFAIDEAHCISQWGYDFRPSYLELIKLRELQPKVPILALTATATPKVVEDIQEKLGFVKPNVLSKSFRRENLGYMVFKEDYKMGRMLKIISKIGGTGIVYVRNRRETQEVARYLLNHGIPADFYHAGLDMQSRSKKQDAWTSNQVRVIVATNAFGMGIDKPDVRFVIHLDIPDSLEAYYQEAGRAGRDGKKAYPVLLYQQADRNELWENIDLSFPDFQYIQQVYHHLCNYFQIAYGAGKGLTYDFDVVDFAKKYKLEVVKTLSSLKFLERDKWLSLSEAVYIPARIKFEVDFQELYKFQVQSAAYDPLIKAILRIYGGVFDYYVPINEFELAKKLSKPYEEIVRMMRYLQQQELMTYVAKTDYPQLQFLQPRVDYKNLYIDTKFIAERKLIKEDQVKAIYHYLDAKDCRSLSLQHYFGEEAKEPCGVCDLCVVREHKSGLAESIEKKIQFLLLAKPMLLHDLIEAIEIGKDEDRLKVLRKLLDSDEVKLENELYSWNAL</sequence>
<evidence type="ECO:0000256" key="10">
    <source>
        <dbReference type="ARBA" id="ARBA00034808"/>
    </source>
</evidence>
<keyword evidence="6" id="KW-0067">ATP-binding</keyword>
<dbReference type="SUPFAM" id="SSF52540">
    <property type="entry name" value="P-loop containing nucleoside triphosphate hydrolases"/>
    <property type="match status" value="1"/>
</dbReference>
<dbReference type="InterPro" id="IPR001650">
    <property type="entry name" value="Helicase_C-like"/>
</dbReference>
<dbReference type="GO" id="GO:0046872">
    <property type="term" value="F:metal ion binding"/>
    <property type="evidence" value="ECO:0007669"/>
    <property type="project" value="UniProtKB-KW"/>
</dbReference>
<evidence type="ECO:0000256" key="3">
    <source>
        <dbReference type="ARBA" id="ARBA00022741"/>
    </source>
</evidence>
<dbReference type="InterPro" id="IPR032284">
    <property type="entry name" value="RecQ_Zn-bd"/>
</dbReference>
<dbReference type="NCBIfam" id="TIGR00614">
    <property type="entry name" value="recQ_fam"/>
    <property type="match status" value="1"/>
</dbReference>
<evidence type="ECO:0000313" key="15">
    <source>
        <dbReference type="EMBL" id="SNV54373.1"/>
    </source>
</evidence>
<dbReference type="InterPro" id="IPR027417">
    <property type="entry name" value="P-loop_NTPase"/>
</dbReference>
<dbReference type="CDD" id="cd17920">
    <property type="entry name" value="DEXHc_RecQ"/>
    <property type="match status" value="1"/>
</dbReference>
<name>A0AAJ4XDC8_9SPHI</name>
<dbReference type="InterPro" id="IPR014001">
    <property type="entry name" value="Helicase_ATP-bd"/>
</dbReference>
<dbReference type="Pfam" id="PF00271">
    <property type="entry name" value="Helicase_C"/>
    <property type="match status" value="1"/>
</dbReference>
<dbReference type="Gene3D" id="1.10.10.10">
    <property type="entry name" value="Winged helix-like DNA-binding domain superfamily/Winged helix DNA-binding domain"/>
    <property type="match status" value="1"/>
</dbReference>
<evidence type="ECO:0000256" key="12">
    <source>
        <dbReference type="ARBA" id="ARBA00044550"/>
    </source>
</evidence>
<dbReference type="Proteomes" id="UP000215355">
    <property type="component" value="Chromosome 1"/>
</dbReference>
<keyword evidence="7" id="KW-0238">DNA-binding</keyword>
<dbReference type="InterPro" id="IPR036388">
    <property type="entry name" value="WH-like_DNA-bd_sf"/>
</dbReference>
<dbReference type="GO" id="GO:0016787">
    <property type="term" value="F:hydrolase activity"/>
    <property type="evidence" value="ECO:0007669"/>
    <property type="project" value="UniProtKB-KW"/>
</dbReference>
<dbReference type="FunFam" id="3.40.50.300:FF:001389">
    <property type="entry name" value="ATP-dependent DNA helicase RecQ"/>
    <property type="match status" value="1"/>
</dbReference>
<proteinExistence type="inferred from homology"/>
<dbReference type="PANTHER" id="PTHR13710">
    <property type="entry name" value="DNA HELICASE RECQ FAMILY MEMBER"/>
    <property type="match status" value="1"/>
</dbReference>
<evidence type="ECO:0000256" key="4">
    <source>
        <dbReference type="ARBA" id="ARBA00022801"/>
    </source>
</evidence>
<dbReference type="GO" id="GO:0005737">
    <property type="term" value="C:cytoplasm"/>
    <property type="evidence" value="ECO:0007669"/>
    <property type="project" value="TreeGrafter"/>
</dbReference>
<dbReference type="InterPro" id="IPR011545">
    <property type="entry name" value="DEAD/DEAH_box_helicase_dom"/>
</dbReference>
<dbReference type="SMART" id="SM00490">
    <property type="entry name" value="HELICc"/>
    <property type="match status" value="1"/>
</dbReference>